<comment type="pathway">
    <text evidence="1">Lipid metabolism.</text>
</comment>
<reference evidence="5 6" key="1">
    <citation type="submission" date="2016-10" db="EMBL/GenBank/DDBJ databases">
        <title>Arsenicibacter rosenii gen. nov., sp. nov., an efficient arsenic-methylating bacterium isolated from an arsenic-contaminated paddy soil.</title>
        <authorList>
            <person name="Huang K."/>
        </authorList>
    </citation>
    <scope>NUCLEOTIDE SEQUENCE [LARGE SCALE GENOMIC DNA]</scope>
    <source>
        <strain evidence="5 6">SM-1</strain>
    </source>
</reference>
<dbReference type="SMART" id="SM00563">
    <property type="entry name" value="PlsC"/>
    <property type="match status" value="1"/>
</dbReference>
<evidence type="ECO:0000256" key="3">
    <source>
        <dbReference type="ARBA" id="ARBA00023315"/>
    </source>
</evidence>
<dbReference type="RefSeq" id="WP_071504016.1">
    <property type="nucleotide sequence ID" value="NZ_MORL01000007.1"/>
</dbReference>
<dbReference type="InterPro" id="IPR002123">
    <property type="entry name" value="Plipid/glycerol_acylTrfase"/>
</dbReference>
<keyword evidence="3 5" id="KW-0012">Acyltransferase</keyword>
<feature type="domain" description="Phospholipid/glycerol acyltransferase" evidence="4">
    <location>
        <begin position="28"/>
        <end position="137"/>
    </location>
</feature>
<evidence type="ECO:0000313" key="6">
    <source>
        <dbReference type="Proteomes" id="UP000181790"/>
    </source>
</evidence>
<dbReference type="PANTHER" id="PTHR10434">
    <property type="entry name" value="1-ACYL-SN-GLYCEROL-3-PHOSPHATE ACYLTRANSFERASE"/>
    <property type="match status" value="1"/>
</dbReference>
<dbReference type="Proteomes" id="UP000181790">
    <property type="component" value="Unassembled WGS sequence"/>
</dbReference>
<accession>A0A1S2VJD6</accession>
<dbReference type="SUPFAM" id="SSF69593">
    <property type="entry name" value="Glycerol-3-phosphate (1)-acyltransferase"/>
    <property type="match status" value="1"/>
</dbReference>
<comment type="caution">
    <text evidence="5">The sequence shown here is derived from an EMBL/GenBank/DDBJ whole genome shotgun (WGS) entry which is preliminary data.</text>
</comment>
<dbReference type="Pfam" id="PF01553">
    <property type="entry name" value="Acyltransferase"/>
    <property type="match status" value="1"/>
</dbReference>
<proteinExistence type="predicted"/>
<dbReference type="OrthoDB" id="9796839at2"/>
<evidence type="ECO:0000313" key="5">
    <source>
        <dbReference type="EMBL" id="OIN58345.1"/>
    </source>
</evidence>
<dbReference type="GO" id="GO:0003841">
    <property type="term" value="F:1-acylglycerol-3-phosphate O-acyltransferase activity"/>
    <property type="evidence" value="ECO:0007669"/>
    <property type="project" value="TreeGrafter"/>
</dbReference>
<gene>
    <name evidence="5" type="ORF">BLX24_15240</name>
</gene>
<evidence type="ECO:0000256" key="1">
    <source>
        <dbReference type="ARBA" id="ARBA00005189"/>
    </source>
</evidence>
<protein>
    <submittedName>
        <fullName evidence="5">Glycerol acyltransferase</fullName>
    </submittedName>
</protein>
<name>A0A1S2VJD6_9BACT</name>
<dbReference type="PANTHER" id="PTHR10434:SF9">
    <property type="entry name" value="PHOSPHOLIPID_GLYCEROL ACYLTRANSFERASE DOMAIN-CONTAINING PROTEIN"/>
    <property type="match status" value="1"/>
</dbReference>
<dbReference type="GO" id="GO:0006654">
    <property type="term" value="P:phosphatidic acid biosynthetic process"/>
    <property type="evidence" value="ECO:0007669"/>
    <property type="project" value="TreeGrafter"/>
</dbReference>
<sequence length="189" mass="21535">MFSALARWLFGLSGWKIAGNIPQIPKGIWVVAPHATNWDFLVGVGVRAELRIWIQYLAKSQLFTWYAGWFFRILGGKPVYRNKSNNLVDSIVDILNTNPQLHVCITPEGTRGNVSKLKTGFYYIGLKANVPLILTGFDYPRKLVILSAPMYMTGNYEQDMRAIYDFFLQVQGVRKDWLQHYAETGEIAG</sequence>
<keyword evidence="2 5" id="KW-0808">Transferase</keyword>
<dbReference type="AlphaFoldDB" id="A0A1S2VJD6"/>
<keyword evidence="6" id="KW-1185">Reference proteome</keyword>
<evidence type="ECO:0000259" key="4">
    <source>
        <dbReference type="SMART" id="SM00563"/>
    </source>
</evidence>
<organism evidence="5 6">
    <name type="scientific">Arsenicibacter rosenii</name>
    <dbReference type="NCBI Taxonomy" id="1750698"/>
    <lineage>
        <taxon>Bacteria</taxon>
        <taxon>Pseudomonadati</taxon>
        <taxon>Bacteroidota</taxon>
        <taxon>Cytophagia</taxon>
        <taxon>Cytophagales</taxon>
        <taxon>Spirosomataceae</taxon>
        <taxon>Arsenicibacter</taxon>
    </lineage>
</organism>
<dbReference type="EMBL" id="MORL01000007">
    <property type="protein sequence ID" value="OIN58345.1"/>
    <property type="molecule type" value="Genomic_DNA"/>
</dbReference>
<evidence type="ECO:0000256" key="2">
    <source>
        <dbReference type="ARBA" id="ARBA00022679"/>
    </source>
</evidence>